<feature type="domain" description="Subtilisin-like protease fibronectin type-III" evidence="9">
    <location>
        <begin position="604"/>
        <end position="704"/>
    </location>
</feature>
<dbReference type="InterPro" id="IPR036852">
    <property type="entry name" value="Peptidase_S8/S53_dom_sf"/>
</dbReference>
<evidence type="ECO:0000256" key="4">
    <source>
        <dbReference type="ARBA" id="ARBA00022801"/>
    </source>
</evidence>
<dbReference type="Pfam" id="PF05922">
    <property type="entry name" value="Inhibitor_I9"/>
    <property type="match status" value="1"/>
</dbReference>
<dbReference type="eggNOG" id="ENOG502QZDA">
    <property type="taxonomic scope" value="Eukaryota"/>
</dbReference>
<evidence type="ECO:0000313" key="11">
    <source>
        <dbReference type="Proteomes" id="UP000026962"/>
    </source>
</evidence>
<dbReference type="PROSITE" id="PS00138">
    <property type="entry name" value="SUBTILASE_SER"/>
    <property type="match status" value="1"/>
</dbReference>
<evidence type="ECO:0008006" key="12">
    <source>
        <dbReference type="Google" id="ProtNLM"/>
    </source>
</evidence>
<dbReference type="AlphaFoldDB" id="A0A0E0K5X4"/>
<organism evidence="10">
    <name type="scientific">Oryza punctata</name>
    <name type="common">Red rice</name>
    <dbReference type="NCBI Taxonomy" id="4537"/>
    <lineage>
        <taxon>Eukaryota</taxon>
        <taxon>Viridiplantae</taxon>
        <taxon>Streptophyta</taxon>
        <taxon>Embryophyta</taxon>
        <taxon>Tracheophyta</taxon>
        <taxon>Spermatophyta</taxon>
        <taxon>Magnoliopsida</taxon>
        <taxon>Liliopsida</taxon>
        <taxon>Poales</taxon>
        <taxon>Poaceae</taxon>
        <taxon>BOP clade</taxon>
        <taxon>Oryzoideae</taxon>
        <taxon>Oryzeae</taxon>
        <taxon>Oryzinae</taxon>
        <taxon>Oryza</taxon>
    </lineage>
</organism>
<dbReference type="Gramene" id="OPUNC02G32020.1">
    <property type="protein sequence ID" value="OPUNC02G32020.1"/>
    <property type="gene ID" value="OPUNC02G32020"/>
</dbReference>
<evidence type="ECO:0000256" key="5">
    <source>
        <dbReference type="ARBA" id="ARBA00022825"/>
    </source>
</evidence>
<dbReference type="Pfam" id="PF00082">
    <property type="entry name" value="Peptidase_S8"/>
    <property type="match status" value="1"/>
</dbReference>
<dbReference type="InterPro" id="IPR037045">
    <property type="entry name" value="S8pro/Inhibitor_I9_sf"/>
</dbReference>
<proteinExistence type="inferred from homology"/>
<dbReference type="GO" id="GO:0006508">
    <property type="term" value="P:proteolysis"/>
    <property type="evidence" value="ECO:0007669"/>
    <property type="project" value="UniProtKB-KW"/>
</dbReference>
<dbReference type="Gene3D" id="3.50.30.30">
    <property type="match status" value="1"/>
</dbReference>
<reference evidence="10" key="2">
    <citation type="submission" date="2018-05" db="EMBL/GenBank/DDBJ databases">
        <title>OpunRS2 (Oryza punctata Reference Sequence Version 2).</title>
        <authorList>
            <person name="Zhang J."/>
            <person name="Kudrna D."/>
            <person name="Lee S."/>
            <person name="Talag J."/>
            <person name="Welchert J."/>
            <person name="Wing R.A."/>
        </authorList>
    </citation>
    <scope>NUCLEOTIDE SEQUENCE [LARGE SCALE GENOMIC DNA]</scope>
</reference>
<dbReference type="InterPro" id="IPR045051">
    <property type="entry name" value="SBT"/>
</dbReference>
<dbReference type="HOGENOM" id="CLU_000625_4_5_1"/>
<dbReference type="Gene3D" id="2.60.40.2310">
    <property type="match status" value="1"/>
</dbReference>
<dbReference type="Gene3D" id="3.40.50.200">
    <property type="entry name" value="Peptidase S8/S53 domain"/>
    <property type="match status" value="1"/>
</dbReference>
<dbReference type="InterPro" id="IPR010259">
    <property type="entry name" value="S8pro/Inhibitor_I9"/>
</dbReference>
<protein>
    <recommendedName>
        <fullName evidence="12">Subtilisin-like protease</fullName>
    </recommendedName>
</protein>
<evidence type="ECO:0000256" key="1">
    <source>
        <dbReference type="ARBA" id="ARBA00011073"/>
    </source>
</evidence>
<dbReference type="SUPFAM" id="SSF52743">
    <property type="entry name" value="Subtilisin-like"/>
    <property type="match status" value="1"/>
</dbReference>
<dbReference type="Proteomes" id="UP000026962">
    <property type="component" value="Chromosome 2"/>
</dbReference>
<reference evidence="10" key="1">
    <citation type="submission" date="2015-04" db="UniProtKB">
        <authorList>
            <consortium name="EnsemblPlants"/>
        </authorList>
    </citation>
    <scope>IDENTIFICATION</scope>
</reference>
<keyword evidence="5" id="KW-0720">Serine protease</keyword>
<feature type="domain" description="Peptidase S8/S53" evidence="7">
    <location>
        <begin position="193"/>
        <end position="527"/>
    </location>
</feature>
<dbReference type="InterPro" id="IPR000209">
    <property type="entry name" value="Peptidase_S8/S53_dom"/>
</dbReference>
<dbReference type="InterPro" id="IPR023828">
    <property type="entry name" value="Peptidase_S8_Ser-AS"/>
</dbReference>
<evidence type="ECO:0000259" key="7">
    <source>
        <dbReference type="Pfam" id="PF00082"/>
    </source>
</evidence>
<evidence type="ECO:0000259" key="9">
    <source>
        <dbReference type="Pfam" id="PF17766"/>
    </source>
</evidence>
<dbReference type="InterPro" id="IPR041469">
    <property type="entry name" value="Subtilisin-like_FN3"/>
</dbReference>
<accession>A0A0E0K5X4</accession>
<keyword evidence="11" id="KW-1185">Reference proteome</keyword>
<keyword evidence="4" id="KW-0378">Hydrolase</keyword>
<dbReference type="OMA" id="KKARPSW"/>
<keyword evidence="3" id="KW-0732">Signal</keyword>
<evidence type="ECO:0000256" key="3">
    <source>
        <dbReference type="ARBA" id="ARBA00022729"/>
    </source>
</evidence>
<keyword evidence="2" id="KW-0645">Protease</keyword>
<dbReference type="EnsemblPlants" id="OPUNC02G32020.1">
    <property type="protein sequence ID" value="OPUNC02G32020.1"/>
    <property type="gene ID" value="OPUNC02G32020"/>
</dbReference>
<dbReference type="CDD" id="cd02120">
    <property type="entry name" value="PA_subtilisin_like"/>
    <property type="match status" value="1"/>
</dbReference>
<dbReference type="PANTHER" id="PTHR10795">
    <property type="entry name" value="PROPROTEIN CONVERTASE SUBTILISIN/KEXIN"/>
    <property type="match status" value="1"/>
</dbReference>
<comment type="caution">
    <text evidence="6">Lacks conserved residue(s) required for the propagation of feature annotation.</text>
</comment>
<dbReference type="PROSITE" id="PS51892">
    <property type="entry name" value="SUBTILASE"/>
    <property type="match status" value="1"/>
</dbReference>
<evidence type="ECO:0000256" key="6">
    <source>
        <dbReference type="PROSITE-ProRule" id="PRU01240"/>
    </source>
</evidence>
<dbReference type="Gene3D" id="3.30.70.80">
    <property type="entry name" value="Peptidase S8 propeptide/proteinase inhibitor I9"/>
    <property type="match status" value="1"/>
</dbReference>
<evidence type="ECO:0000256" key="2">
    <source>
        <dbReference type="ARBA" id="ARBA00022670"/>
    </source>
</evidence>
<name>A0A0E0K5X4_ORYPU</name>
<evidence type="ECO:0000259" key="8">
    <source>
        <dbReference type="Pfam" id="PF05922"/>
    </source>
</evidence>
<comment type="similarity">
    <text evidence="1 6">Belongs to the peptidase S8 family.</text>
</comment>
<sequence length="721" mass="77058">MASKTTCRPTSCTSCPHTRHAAPHTAQLVLPAPTHTSFVRELLPRHIADPAPRLLYSYAHAATGFAARLTARQAAHLETQPSIAAVVRDKVYQLHTTFSSDFLNLSPSFGLQAESNSAVDAVFRIRSRALALATLLIVRPCVGAKMFYRGYEAKYGSIDERMQTKSPLDTLVMLSRMPTSLVLPMGLPRPKSTAPGARIAMYKVCWAYPISECTTTDILAALDEAIADSVDVISISIGSPHDTILSEATSTAGFNAVRKGIVVVGSAGNDGAESTVCNIAPWVLTVGASSMNRQFPGVVVLGNDQTFVGTSLYPGNPYDSMRPLVHGYSAGSPYCEIGKLNGKIVAGKIVLCEAGGGPKDVEKGVAVDMAGGYGYVDEYVITTAHLIPGTAVPHAAGEQILQYMNTVPYPVGKILFYGTVVGSSPSAPRVVSFSSRGPSTNALEILKPDLIAPGVNILAAWTDANSPTESAVDPRHVMFNIVSGTSMACPHVSGIATLLKKARPSWSPEMIMSALMTTAYGTDNAGDDIKDMATRMAAGPFELGAGHVYPNRALDPGLVYDAGMDDYLDFLCGVGYSEKQIDGVFNKDGSVTNCSTRERTGSGNLNRPSFSVYAGAYGESIILRRTVRNVGSNVNAVYTFHLSSPPGTEVSVSPGKLVFDAMHQTRTYKIRIQSTAPYGFFTKYTYGWIAWSDGVHRVRSPIAVTWPSQRAAVSTMIYQLH</sequence>
<evidence type="ECO:0000313" key="10">
    <source>
        <dbReference type="EnsemblPlants" id="OPUNC02G32020.1"/>
    </source>
</evidence>
<dbReference type="GO" id="GO:0004252">
    <property type="term" value="F:serine-type endopeptidase activity"/>
    <property type="evidence" value="ECO:0007669"/>
    <property type="project" value="InterPro"/>
</dbReference>
<dbReference type="Pfam" id="PF17766">
    <property type="entry name" value="fn3_6"/>
    <property type="match status" value="1"/>
</dbReference>
<feature type="domain" description="Inhibitor I9" evidence="8">
    <location>
        <begin position="34"/>
        <end position="95"/>
    </location>
</feature>